<dbReference type="EMBL" id="JBHTKL010000001">
    <property type="protein sequence ID" value="MFD1018396.1"/>
    <property type="molecule type" value="Genomic_DNA"/>
</dbReference>
<evidence type="ECO:0000313" key="4">
    <source>
        <dbReference type="Proteomes" id="UP001596990"/>
    </source>
</evidence>
<protein>
    <submittedName>
        <fullName evidence="3">Gamma-glutamylcyclotransferase</fullName>
    </submittedName>
</protein>
<dbReference type="RefSeq" id="WP_386056868.1">
    <property type="nucleotide sequence ID" value="NZ_JBHTKL010000001.1"/>
</dbReference>
<comment type="caution">
    <text evidence="3">The sequence shown here is derived from an EMBL/GenBank/DDBJ whole genome shotgun (WGS) entry which is preliminary data.</text>
</comment>
<proteinExistence type="predicted"/>
<keyword evidence="4" id="KW-1185">Reference proteome</keyword>
<evidence type="ECO:0000313" key="3">
    <source>
        <dbReference type="EMBL" id="MFD1018396.1"/>
    </source>
</evidence>
<dbReference type="Pfam" id="PF06094">
    <property type="entry name" value="GGACT"/>
    <property type="match status" value="1"/>
</dbReference>
<name>A0ABW3KZ87_9BACI</name>
<feature type="domain" description="Gamma-glutamylcyclotransferase AIG2-like" evidence="2">
    <location>
        <begin position="5"/>
        <end position="123"/>
    </location>
</feature>
<keyword evidence="1" id="KW-0456">Lyase</keyword>
<gene>
    <name evidence="3" type="ORF">ACFQ2J_04200</name>
</gene>
<dbReference type="PANTHER" id="PTHR12935">
    <property type="entry name" value="GAMMA-GLUTAMYLCYCLOTRANSFERASE"/>
    <property type="match status" value="1"/>
</dbReference>
<dbReference type="InterPro" id="IPR013024">
    <property type="entry name" value="GGCT-like"/>
</dbReference>
<organism evidence="3 4">
    <name type="scientific">Thalassobacillus hwangdonensis</name>
    <dbReference type="NCBI Taxonomy" id="546108"/>
    <lineage>
        <taxon>Bacteria</taxon>
        <taxon>Bacillati</taxon>
        <taxon>Bacillota</taxon>
        <taxon>Bacilli</taxon>
        <taxon>Bacillales</taxon>
        <taxon>Bacillaceae</taxon>
        <taxon>Thalassobacillus</taxon>
    </lineage>
</organism>
<dbReference type="InterPro" id="IPR017939">
    <property type="entry name" value="G-Glutamylcylcotransferase"/>
</dbReference>
<evidence type="ECO:0000256" key="1">
    <source>
        <dbReference type="ARBA" id="ARBA00023239"/>
    </source>
</evidence>
<dbReference type="PANTHER" id="PTHR12935:SF0">
    <property type="entry name" value="GAMMA-GLUTAMYLCYCLOTRANSFERASE"/>
    <property type="match status" value="1"/>
</dbReference>
<dbReference type="Pfam" id="PF13772">
    <property type="entry name" value="AIG2_2"/>
    <property type="match status" value="1"/>
</dbReference>
<dbReference type="CDD" id="cd06661">
    <property type="entry name" value="GGCT_like"/>
    <property type="match status" value="2"/>
</dbReference>
<evidence type="ECO:0000259" key="2">
    <source>
        <dbReference type="Pfam" id="PF06094"/>
    </source>
</evidence>
<dbReference type="Gene3D" id="3.10.490.10">
    <property type="entry name" value="Gamma-glutamyl cyclotransferase-like"/>
    <property type="match status" value="2"/>
</dbReference>
<sequence>MTDLLFVYGTLRNQEANHFYLDEAELITEQAWTKGRLYTSPSYYPVLKDEEAVVYGELYGINEEILKKVDELEGFVVGGESNLYDREIRTIHTETGEKEAFVYYLSSRNDELAGKEIEHGDWRLHQLLLEDDLYYFAYGSCMDDERFRLAGVEGYFQEKVGRGVLKGYGLQFSFHVHDGGRADIIEAEGSEVEGILYKVPMGAIDYLFQREGVHTDSYRPTVVSVAHSDGVLPNVLTFYVKDKQPDKAPPLHYAREIHRGGLPHLSEAYITMLEKRFTETFKVEGFEKYLSQANREQTGEDK</sequence>
<dbReference type="SUPFAM" id="SSF110857">
    <property type="entry name" value="Gamma-glutamyl cyclotransferase-like"/>
    <property type="match status" value="2"/>
</dbReference>
<accession>A0ABW3KZ87</accession>
<reference evidence="4" key="1">
    <citation type="journal article" date="2019" name="Int. J. Syst. Evol. Microbiol.">
        <title>The Global Catalogue of Microorganisms (GCM) 10K type strain sequencing project: providing services to taxonomists for standard genome sequencing and annotation.</title>
        <authorList>
            <consortium name="The Broad Institute Genomics Platform"/>
            <consortium name="The Broad Institute Genome Sequencing Center for Infectious Disease"/>
            <person name="Wu L."/>
            <person name="Ma J."/>
        </authorList>
    </citation>
    <scope>NUCLEOTIDE SEQUENCE [LARGE SCALE GENOMIC DNA]</scope>
    <source>
        <strain evidence="4">CCUG 56607</strain>
    </source>
</reference>
<dbReference type="InterPro" id="IPR009288">
    <property type="entry name" value="AIG2-like_dom"/>
</dbReference>
<dbReference type="InterPro" id="IPR036568">
    <property type="entry name" value="GGCT-like_sf"/>
</dbReference>
<dbReference type="Proteomes" id="UP001596990">
    <property type="component" value="Unassembled WGS sequence"/>
</dbReference>